<feature type="compositionally biased region" description="Low complexity" evidence="1">
    <location>
        <begin position="945"/>
        <end position="975"/>
    </location>
</feature>
<dbReference type="Gene3D" id="1.20.1270.90">
    <property type="entry name" value="AF1782-like"/>
    <property type="match status" value="6"/>
</dbReference>
<keyword evidence="4" id="KW-1185">Reference proteome</keyword>
<sequence>MRKRKFIFKHKVHKLAIMLLTIAVLLVQSVPILASEHEDGISTYKATGSTYGLKMFGFDYGHDHITNNPDDAEIRWLAEHRDVIIGLYNEGMPENVYDRFTAINPDIQFYAYFAYNSVAFSTEKYMEDWCIARGIDVEELYYHFDEDTWITTRSYDSNTGSFRKALIPGYGPNGSAKTLKEARVPSAWNKPDAARKMYNINPTSQVFRDASQAFMEMQITVSKENGKYLDGFILDTFDGTISREFDIRLEETIELKNLGITNADDAVAQVSQDILDMRYEHESNLTAIAGKEIRLAPNGADLGYILNSYKGIYVDALGSQDYDEMIVEYLTSSGNINKERLNDMKKVYDSMEKGNTWFMNSQTNVLPTQRPANLNNPVEDDSEWHGFMQHIIAVQYIMNHDNAYFAVNQGSASRYGVNINNTFSTTHWYANYDYPIGNPVVRSSKDYWGKENTDRFFLYQSHVDPENPTLAVNNYEVIGREYDNALVLANFCQRTKGGIANVGANRVSIPLDGNYRRLLADNTLGPVINEVRLGTGEGAILIKEDKVDVADYSKVDEAIKKVPSDLSNYTDESVQDLQDALDAVVRGKNKSEQAVVDGYATAIEDAIQNLVSKKADYTKVDTAIASVPSDLTLYTDASRQVLQDALDAVIRDKDKSEQLIVDGYVTAIEDAIQNLVYKDADYTRVDTAITSIPTDLSIYTDESVQDLQDALDAVVRGKDITEQTTVNGYAKAIEDAVAALTVKPAPPIQYADYTKVDEAIAKIPADTSVYTDESVANLQQAKDAVIRNKEVHEQSIVDGYATAIEDAITQLVYKPADYTKVNTAIDNIPADVTLYTPESVQVLTDALAAVNYNKNITEQTLVDQYAKTIEDATAQLTYRAADYSKVDQAIARIPDDLTIYTLESLEVLKQALMDLEFGKNITEQATVDGYATTLNKAIDGLVRKQTGGSNPGNSSNQPGNSSNQGNSNANNTTPNKDVSSNANNTNTKQPSKAPNTADSTNTNLLSLAWLTSFGVILISLRRKFKTQK</sequence>
<dbReference type="AlphaFoldDB" id="A0A4R7Z8H9"/>
<feature type="region of interest" description="Disordered" evidence="1">
    <location>
        <begin position="943"/>
        <end position="998"/>
    </location>
</feature>
<evidence type="ECO:0000313" key="4">
    <source>
        <dbReference type="Proteomes" id="UP000294743"/>
    </source>
</evidence>
<protein>
    <recommendedName>
        <fullName evidence="5">LPXTG-motif cell wall-anchored protein</fullName>
    </recommendedName>
</protein>
<feature type="signal peptide" evidence="2">
    <location>
        <begin position="1"/>
        <end position="34"/>
    </location>
</feature>
<name>A0A4R7Z8H9_9FIRM</name>
<accession>A0A4R7Z8H9</accession>
<evidence type="ECO:0000256" key="1">
    <source>
        <dbReference type="SAM" id="MobiDB-lite"/>
    </source>
</evidence>
<proteinExistence type="predicted"/>
<gene>
    <name evidence="3" type="ORF">EDD63_1561</name>
</gene>
<keyword evidence="2" id="KW-0732">Signal</keyword>
<dbReference type="OrthoDB" id="1098018at2"/>
<comment type="caution">
    <text evidence="3">The sequence shown here is derived from an EMBL/GenBank/DDBJ whole genome shotgun (WGS) entry which is preliminary data.</text>
</comment>
<dbReference type="EMBL" id="SODD01000056">
    <property type="protein sequence ID" value="TDW10460.1"/>
    <property type="molecule type" value="Genomic_DNA"/>
</dbReference>
<evidence type="ECO:0008006" key="5">
    <source>
        <dbReference type="Google" id="ProtNLM"/>
    </source>
</evidence>
<reference evidence="3 4" key="1">
    <citation type="submission" date="2019-03" db="EMBL/GenBank/DDBJ databases">
        <title>Genomic Encyclopedia of Type Strains, Phase IV (KMG-IV): sequencing the most valuable type-strain genomes for metagenomic binning, comparative biology and taxonomic classification.</title>
        <authorList>
            <person name="Goeker M."/>
        </authorList>
    </citation>
    <scope>NUCLEOTIDE SEQUENCE [LARGE SCALE GENOMIC DNA]</scope>
    <source>
        <strain evidence="3 4">DSM 28867</strain>
    </source>
</reference>
<organism evidence="3 4">
    <name type="scientific">Breznakia blatticola</name>
    <dbReference type="NCBI Taxonomy" id="1754012"/>
    <lineage>
        <taxon>Bacteria</taxon>
        <taxon>Bacillati</taxon>
        <taxon>Bacillota</taxon>
        <taxon>Erysipelotrichia</taxon>
        <taxon>Erysipelotrichales</taxon>
        <taxon>Erysipelotrichaceae</taxon>
        <taxon>Breznakia</taxon>
    </lineage>
</organism>
<evidence type="ECO:0000256" key="2">
    <source>
        <dbReference type="SAM" id="SignalP"/>
    </source>
</evidence>
<dbReference type="Proteomes" id="UP000294743">
    <property type="component" value="Unassembled WGS sequence"/>
</dbReference>
<feature type="compositionally biased region" description="Polar residues" evidence="1">
    <location>
        <begin position="976"/>
        <end position="998"/>
    </location>
</feature>
<feature type="chain" id="PRO_5020804327" description="LPXTG-motif cell wall-anchored protein" evidence="2">
    <location>
        <begin position="35"/>
        <end position="1028"/>
    </location>
</feature>
<evidence type="ECO:0000313" key="3">
    <source>
        <dbReference type="EMBL" id="TDW10460.1"/>
    </source>
</evidence>
<dbReference type="RefSeq" id="WP_134171252.1">
    <property type="nucleotide sequence ID" value="NZ_SODD01000056.1"/>
</dbReference>